<dbReference type="OrthoDB" id="9790331at2"/>
<dbReference type="RefSeq" id="WP_076444483.1">
    <property type="nucleotide sequence ID" value="NZ_FTOQ01000001.1"/>
</dbReference>
<proteinExistence type="predicted"/>
<dbReference type="STRING" id="633194.SAMN05421759_101412"/>
<dbReference type="PANTHER" id="PTHR42815:SF2">
    <property type="entry name" value="FAD-BINDING, PUTATIVE (AFU_ORTHOLOGUE AFUA_6G07600)-RELATED"/>
    <property type="match status" value="1"/>
</dbReference>
<gene>
    <name evidence="3" type="ORF">SAMN05421759_101412</name>
</gene>
<dbReference type="SUPFAM" id="SSF50475">
    <property type="entry name" value="FMN-binding split barrel"/>
    <property type="match status" value="1"/>
</dbReference>
<feature type="compositionally biased region" description="Basic and acidic residues" evidence="1">
    <location>
        <begin position="186"/>
        <end position="200"/>
    </location>
</feature>
<dbReference type="NCBIfam" id="TIGR04025">
    <property type="entry name" value="PPOX_FMN_DR2398"/>
    <property type="match status" value="1"/>
</dbReference>
<evidence type="ECO:0000256" key="1">
    <source>
        <dbReference type="SAM" id="MobiDB-lite"/>
    </source>
</evidence>
<feature type="domain" description="Pyridoxamine 5'-phosphate oxidase N-terminal" evidence="2">
    <location>
        <begin position="31"/>
        <end position="149"/>
    </location>
</feature>
<dbReference type="Proteomes" id="UP000186684">
    <property type="component" value="Unassembled WGS sequence"/>
</dbReference>
<dbReference type="Pfam" id="PF01243">
    <property type="entry name" value="PNPOx_N"/>
    <property type="match status" value="1"/>
</dbReference>
<evidence type="ECO:0000313" key="4">
    <source>
        <dbReference type="Proteomes" id="UP000186684"/>
    </source>
</evidence>
<dbReference type="EMBL" id="FTOQ01000001">
    <property type="protein sequence ID" value="SIS55848.1"/>
    <property type="molecule type" value="Genomic_DNA"/>
</dbReference>
<protein>
    <recommendedName>
        <fullName evidence="2">Pyridoxamine 5'-phosphate oxidase N-terminal domain-containing protein</fullName>
    </recommendedName>
</protein>
<dbReference type="InterPro" id="IPR012349">
    <property type="entry name" value="Split_barrel_FMN-bd"/>
</dbReference>
<evidence type="ECO:0000259" key="2">
    <source>
        <dbReference type="Pfam" id="PF01243"/>
    </source>
</evidence>
<dbReference type="InterPro" id="IPR011576">
    <property type="entry name" value="Pyridox_Oxase_N"/>
</dbReference>
<keyword evidence="4" id="KW-1185">Reference proteome</keyword>
<dbReference type="InterPro" id="IPR024029">
    <property type="entry name" value="Pyridox_Oxase_FMN-dep"/>
</dbReference>
<evidence type="ECO:0000313" key="3">
    <source>
        <dbReference type="EMBL" id="SIS55848.1"/>
    </source>
</evidence>
<dbReference type="Gene3D" id="2.30.110.10">
    <property type="entry name" value="Electron Transport, Fmn-binding Protein, Chain A"/>
    <property type="match status" value="1"/>
</dbReference>
<dbReference type="AlphaFoldDB" id="A0A1N7K2T4"/>
<accession>A0A1N7K2T4</accession>
<feature type="region of interest" description="Disordered" evidence="1">
    <location>
        <begin position="179"/>
        <end position="200"/>
    </location>
</feature>
<sequence length="200" mass="21812">MRKIDSIAALEALYEAPVPASLGKVTARLGPAHRQWIEAARFCILSTVGPEGTDGSPRGDDGPVVQILDERTLTMPDWQGNNRLDSLRNIVRDPRVALMFMVPGCKTILRVNGTAFLTDAPEALARFEQRGKHPKTVIVIHATEAYGQCPKSIMRSGLWSRDDGDAVPSMGTLIAEASDGEMGGASHDDGYEERAKPRMW</sequence>
<reference evidence="4" key="1">
    <citation type="submission" date="2017-01" db="EMBL/GenBank/DDBJ databases">
        <authorList>
            <person name="Varghese N."/>
            <person name="Submissions S."/>
        </authorList>
    </citation>
    <scope>NUCLEOTIDE SEQUENCE [LARGE SCALE GENOMIC DNA]</scope>
    <source>
        <strain evidence="4">DSM 29430</strain>
    </source>
</reference>
<name>A0A1N7K2T4_9RHOB</name>
<organism evidence="3 4">
    <name type="scientific">Roseivivax lentus</name>
    <dbReference type="NCBI Taxonomy" id="633194"/>
    <lineage>
        <taxon>Bacteria</taxon>
        <taxon>Pseudomonadati</taxon>
        <taxon>Pseudomonadota</taxon>
        <taxon>Alphaproteobacteria</taxon>
        <taxon>Rhodobacterales</taxon>
        <taxon>Roseobacteraceae</taxon>
        <taxon>Roseivivax</taxon>
    </lineage>
</organism>
<dbReference type="PANTHER" id="PTHR42815">
    <property type="entry name" value="FAD-BINDING, PUTATIVE (AFU_ORTHOLOGUE AFUA_6G07600)-RELATED"/>
    <property type="match status" value="1"/>
</dbReference>